<gene>
    <name evidence="1" type="ORF">ABXZ36_04555</name>
</gene>
<accession>A0ABV2SRY0</accession>
<dbReference type="Proteomes" id="UP001549799">
    <property type="component" value="Unassembled WGS sequence"/>
</dbReference>
<dbReference type="EMBL" id="JBEXAE010000002">
    <property type="protein sequence ID" value="MET6989916.1"/>
    <property type="molecule type" value="Genomic_DNA"/>
</dbReference>
<proteinExistence type="predicted"/>
<comment type="caution">
    <text evidence="1">The sequence shown here is derived from an EMBL/GenBank/DDBJ whole genome shotgun (WGS) entry which is preliminary data.</text>
</comment>
<evidence type="ECO:0000313" key="1">
    <source>
        <dbReference type="EMBL" id="MET6989916.1"/>
    </source>
</evidence>
<evidence type="ECO:0000313" key="2">
    <source>
        <dbReference type="Proteomes" id="UP001549799"/>
    </source>
</evidence>
<organism evidence="1 2">
    <name type="scientific">Sediminicola arcticus</name>
    <dbReference type="NCBI Taxonomy" id="1574308"/>
    <lineage>
        <taxon>Bacteria</taxon>
        <taxon>Pseudomonadati</taxon>
        <taxon>Bacteroidota</taxon>
        <taxon>Flavobacteriia</taxon>
        <taxon>Flavobacteriales</taxon>
        <taxon>Flavobacteriaceae</taxon>
        <taxon>Sediminicola</taxon>
    </lineage>
</organism>
<sequence>MNLQMNLSRSMWVTTLFTFCFSCLVMAQVPRKEFKANSLDTTMNAKFLVNKEMPTEITDQVVTALSYYPELKDVKVEFRFRKSKTPFSSKPTFFSMFKKRENRTYIVTISTDAESINKPLLFLNLPYNAQIGVMGRELGQISTYHSKNTSQLIGNVFKMLNATYAEETKFNKDLICIDHGLGYQLFDWSSYIQGALDLQERRGSTDLFFTQIEPSEHEPSMNPQIIEQYIEATDMYKQVNKD</sequence>
<reference evidence="1 2" key="1">
    <citation type="submission" date="2024-07" db="EMBL/GenBank/DDBJ databases">
        <title>The genome sequence of type strain Sediminicola arcticus GDMCC 1.2805.</title>
        <authorList>
            <person name="Liu Y."/>
        </authorList>
    </citation>
    <scope>NUCLEOTIDE SEQUENCE [LARGE SCALE GENOMIC DNA]</scope>
    <source>
        <strain evidence="1 2">GDMCC 1.2805</strain>
    </source>
</reference>
<keyword evidence="2" id="KW-1185">Reference proteome</keyword>
<protein>
    <submittedName>
        <fullName evidence="1">Uncharacterized protein</fullName>
    </submittedName>
</protein>
<dbReference type="RefSeq" id="WP_354614297.1">
    <property type="nucleotide sequence ID" value="NZ_JBEXAE010000002.1"/>
</dbReference>
<name>A0ABV2SRY0_9FLAO</name>